<keyword evidence="2" id="KW-0813">Transport</keyword>
<keyword evidence="6 7" id="KW-0472">Membrane</keyword>
<dbReference type="PROSITE" id="PS51202">
    <property type="entry name" value="RCK_C"/>
    <property type="match status" value="2"/>
</dbReference>
<dbReference type="InterPro" id="IPR006037">
    <property type="entry name" value="RCK_C"/>
</dbReference>
<feature type="transmembrane region" description="Helical" evidence="7">
    <location>
        <begin position="580"/>
        <end position="602"/>
    </location>
</feature>
<dbReference type="GO" id="GO:0008324">
    <property type="term" value="F:monoatomic cation transmembrane transporter activity"/>
    <property type="evidence" value="ECO:0007669"/>
    <property type="project" value="InterPro"/>
</dbReference>
<dbReference type="AlphaFoldDB" id="A0A5B8XM12"/>
<evidence type="ECO:0000256" key="6">
    <source>
        <dbReference type="ARBA" id="ARBA00023136"/>
    </source>
</evidence>
<gene>
    <name evidence="9" type="ORF">FRD01_05220</name>
</gene>
<evidence type="ECO:0000256" key="2">
    <source>
        <dbReference type="ARBA" id="ARBA00022448"/>
    </source>
</evidence>
<sequence>MDALTFEMMLVLGILAGAILLFVTEIVRIDVAAIIVMVVVGLTGLVGPKELFAGFASNAVISIIAVMILGAALDRVGVMKKVAAFLLKIGGTGEGRIITLISSSVAGISAFMQNIGAAALFLPVTERMAERTGIPVSRMLMPMGFAAILGGTITLVASGPLILLNDLLAASSKNLGIEIEPLGLFTPTPIGLALSASGIALFAIFGKWLLPSNQKSDSTQDKTNLQHLYGIQDQIEPWKVEATSALVGKSVGEIEADVHGVFLVAAFSEENGLELALPMEFIIKANMVLGLVGDDEDLARFAQESALKSHSENPFKLFHDPERAGIAELVIRPGADALGKTVRDLRLRKRYGVTLLCIHRQGESVRGDLRNEVLQGGDVLVVFAPWEQLSVLAERRDLVIISDVPDETSKPEKTWWALAAFAIALTLVISGTLKLSLALMVGVVIILVSKTLSPDEAYRSVSWKTVFLLAALIPLGQAVETTGTAQWIAQGVISAAGDLPIWGMQLTIALLATVFSLTISNVGATVLLVPLAANVAVGIGANPAQFGLIVAIAVSNAFLLPTHQVNALLMGPGNYRVKDFLKAGTTLSVLFLVVLVVSVNIFF</sequence>
<dbReference type="PANTHER" id="PTHR43652:SF2">
    <property type="entry name" value="BASIC AMINO ACID ANTIPORTER YFCC-RELATED"/>
    <property type="match status" value="1"/>
</dbReference>
<dbReference type="Pfam" id="PF03600">
    <property type="entry name" value="CitMHS"/>
    <property type="match status" value="1"/>
</dbReference>
<name>A0A5B8XM12_9DELT</name>
<feature type="transmembrane region" description="Helical" evidence="7">
    <location>
        <begin position="415"/>
        <end position="448"/>
    </location>
</feature>
<comment type="subcellular location">
    <subcellularLocation>
        <location evidence="1">Membrane</location>
        <topology evidence="1">Multi-pass membrane protein</topology>
    </subcellularLocation>
</comment>
<protein>
    <submittedName>
        <fullName evidence="9">SLC13 family permease</fullName>
    </submittedName>
</protein>
<feature type="transmembrane region" description="Helical" evidence="7">
    <location>
        <begin position="31"/>
        <end position="47"/>
    </location>
</feature>
<dbReference type="PANTHER" id="PTHR43652">
    <property type="entry name" value="BASIC AMINO ACID ANTIPORTER YFCC-RELATED"/>
    <property type="match status" value="1"/>
</dbReference>
<dbReference type="Pfam" id="PF02080">
    <property type="entry name" value="TrkA_C"/>
    <property type="match status" value="2"/>
</dbReference>
<feature type="transmembrane region" description="Helical" evidence="7">
    <location>
        <begin position="53"/>
        <end position="76"/>
    </location>
</feature>
<feature type="transmembrane region" description="Helical" evidence="7">
    <location>
        <begin position="184"/>
        <end position="210"/>
    </location>
</feature>
<evidence type="ECO:0000313" key="10">
    <source>
        <dbReference type="Proteomes" id="UP000321595"/>
    </source>
</evidence>
<keyword evidence="3 7" id="KW-0812">Transmembrane</keyword>
<dbReference type="GO" id="GO:0006813">
    <property type="term" value="P:potassium ion transport"/>
    <property type="evidence" value="ECO:0007669"/>
    <property type="project" value="InterPro"/>
</dbReference>
<evidence type="ECO:0000259" key="8">
    <source>
        <dbReference type="PROSITE" id="PS51202"/>
    </source>
</evidence>
<keyword evidence="4" id="KW-0677">Repeat</keyword>
<feature type="transmembrane region" description="Helical" evidence="7">
    <location>
        <begin position="531"/>
        <end position="560"/>
    </location>
</feature>
<feature type="transmembrane region" description="Helical" evidence="7">
    <location>
        <begin position="142"/>
        <end position="164"/>
    </location>
</feature>
<accession>A0A5B8XM12</accession>
<reference evidence="9 10" key="1">
    <citation type="submission" date="2019-08" db="EMBL/GenBank/DDBJ databases">
        <authorList>
            <person name="Liang Q."/>
        </authorList>
    </citation>
    <scope>NUCLEOTIDE SEQUENCE [LARGE SCALE GENOMIC DNA]</scope>
    <source>
        <strain evidence="9 10">V1718</strain>
    </source>
</reference>
<evidence type="ECO:0000313" key="9">
    <source>
        <dbReference type="EMBL" id="QED26655.1"/>
    </source>
</evidence>
<evidence type="ECO:0000256" key="1">
    <source>
        <dbReference type="ARBA" id="ARBA00004141"/>
    </source>
</evidence>
<dbReference type="InterPro" id="IPR004680">
    <property type="entry name" value="Cit_transptr-like_dom"/>
</dbReference>
<dbReference type="KEGG" id="bbae:FRD01_05220"/>
<organism evidence="9 10">
    <name type="scientific">Microvenator marinus</name>
    <dbReference type="NCBI Taxonomy" id="2600177"/>
    <lineage>
        <taxon>Bacteria</taxon>
        <taxon>Deltaproteobacteria</taxon>
        <taxon>Bradymonadales</taxon>
        <taxon>Microvenatoraceae</taxon>
        <taxon>Microvenator</taxon>
    </lineage>
</organism>
<evidence type="ECO:0000256" key="5">
    <source>
        <dbReference type="ARBA" id="ARBA00022989"/>
    </source>
</evidence>
<evidence type="ECO:0000256" key="7">
    <source>
        <dbReference type="SAM" id="Phobius"/>
    </source>
</evidence>
<dbReference type="RefSeq" id="WP_146958279.1">
    <property type="nucleotide sequence ID" value="NZ_CP042467.1"/>
</dbReference>
<keyword evidence="10" id="KW-1185">Reference proteome</keyword>
<feature type="domain" description="RCK C-terminal" evidence="8">
    <location>
        <begin position="223"/>
        <end position="307"/>
    </location>
</feature>
<dbReference type="Proteomes" id="UP000321595">
    <property type="component" value="Chromosome"/>
</dbReference>
<dbReference type="InterPro" id="IPR036721">
    <property type="entry name" value="RCK_C_sf"/>
</dbReference>
<evidence type="ECO:0000256" key="4">
    <source>
        <dbReference type="ARBA" id="ARBA00022737"/>
    </source>
</evidence>
<feature type="transmembrane region" description="Helical" evidence="7">
    <location>
        <begin position="6"/>
        <end position="24"/>
    </location>
</feature>
<dbReference type="InterPro" id="IPR051679">
    <property type="entry name" value="DASS-Related_Transporters"/>
</dbReference>
<keyword evidence="5 7" id="KW-1133">Transmembrane helix</keyword>
<dbReference type="OrthoDB" id="9765532at2"/>
<dbReference type="GO" id="GO:0005886">
    <property type="term" value="C:plasma membrane"/>
    <property type="evidence" value="ECO:0007669"/>
    <property type="project" value="TreeGrafter"/>
</dbReference>
<dbReference type="EMBL" id="CP042467">
    <property type="protein sequence ID" value="QED26655.1"/>
    <property type="molecule type" value="Genomic_DNA"/>
</dbReference>
<dbReference type="SUPFAM" id="SSF116726">
    <property type="entry name" value="TrkA C-terminal domain-like"/>
    <property type="match status" value="2"/>
</dbReference>
<dbReference type="Gene3D" id="3.30.70.1450">
    <property type="entry name" value="Regulator of K+ conductance, C-terminal domain"/>
    <property type="match status" value="2"/>
</dbReference>
<feature type="domain" description="RCK C-terminal" evidence="8">
    <location>
        <begin position="313"/>
        <end position="398"/>
    </location>
</feature>
<evidence type="ECO:0000256" key="3">
    <source>
        <dbReference type="ARBA" id="ARBA00022692"/>
    </source>
</evidence>
<proteinExistence type="predicted"/>